<feature type="compositionally biased region" description="Low complexity" evidence="10">
    <location>
        <begin position="887"/>
        <end position="905"/>
    </location>
</feature>
<keyword evidence="4" id="KW-0963">Cytoplasm</keyword>
<dbReference type="Pfam" id="PF11559">
    <property type="entry name" value="ADIP"/>
    <property type="match status" value="1"/>
</dbReference>
<feature type="compositionally biased region" description="Low complexity" evidence="10">
    <location>
        <begin position="797"/>
        <end position="808"/>
    </location>
</feature>
<evidence type="ECO:0000256" key="3">
    <source>
        <dbReference type="ARBA" id="ARBA00009291"/>
    </source>
</evidence>
<dbReference type="PANTHER" id="PTHR46507:SF4">
    <property type="entry name" value="SSX FAMILY MEMBER 2 INTERACTING PROTEIN"/>
    <property type="match status" value="1"/>
</dbReference>
<evidence type="ECO:0000256" key="4">
    <source>
        <dbReference type="ARBA" id="ARBA00022490"/>
    </source>
</evidence>
<gene>
    <name evidence="11" type="ORF">MCHLO_04833</name>
</gene>
<feature type="region of interest" description="Disordered" evidence="10">
    <location>
        <begin position="555"/>
        <end position="602"/>
    </location>
</feature>
<evidence type="ECO:0000313" key="11">
    <source>
        <dbReference type="EMBL" id="GAT47372.1"/>
    </source>
</evidence>
<reference evidence="11" key="1">
    <citation type="submission" date="2014-09" db="EMBL/GenBank/DDBJ databases">
        <title>Genome sequence of the luminous mushroom Mycena chlorophos for searching fungal bioluminescence genes.</title>
        <authorList>
            <person name="Tanaka Y."/>
            <person name="Kasuga D."/>
            <person name="Oba Y."/>
            <person name="Hase S."/>
            <person name="Sato K."/>
            <person name="Oba Y."/>
            <person name="Sakakibara Y."/>
        </authorList>
    </citation>
    <scope>NUCLEOTIDE SEQUENCE</scope>
</reference>
<evidence type="ECO:0000256" key="5">
    <source>
        <dbReference type="ARBA" id="ARBA00022889"/>
    </source>
</evidence>
<evidence type="ECO:0000256" key="7">
    <source>
        <dbReference type="ARBA" id="ARBA00023054"/>
    </source>
</evidence>
<dbReference type="PANTHER" id="PTHR46507">
    <property type="entry name" value="AFADIN- AND ALPHA-ACTININ-BINDING PROTEIN"/>
    <property type="match status" value="1"/>
</dbReference>
<dbReference type="InterPro" id="IPR052300">
    <property type="entry name" value="Adhesion_Centrosome_assoc"/>
</dbReference>
<keyword evidence="8" id="KW-0206">Cytoskeleton</keyword>
<protein>
    <recommendedName>
        <fullName evidence="13">Afadin and alpha-actinin-binding-domain-containing protein</fullName>
    </recommendedName>
</protein>
<evidence type="ECO:0000256" key="10">
    <source>
        <dbReference type="SAM" id="MobiDB-lite"/>
    </source>
</evidence>
<evidence type="ECO:0008006" key="13">
    <source>
        <dbReference type="Google" id="ProtNLM"/>
    </source>
</evidence>
<proteinExistence type="inferred from homology"/>
<feature type="compositionally biased region" description="Low complexity" evidence="10">
    <location>
        <begin position="303"/>
        <end position="316"/>
    </location>
</feature>
<evidence type="ECO:0000313" key="12">
    <source>
        <dbReference type="Proteomes" id="UP000815677"/>
    </source>
</evidence>
<dbReference type="InterPro" id="IPR021622">
    <property type="entry name" value="Afadin/alpha-actinin-bd"/>
</dbReference>
<evidence type="ECO:0000256" key="1">
    <source>
        <dbReference type="ARBA" id="ARBA00004282"/>
    </source>
</evidence>
<feature type="region of interest" description="Disordered" evidence="10">
    <location>
        <begin position="433"/>
        <end position="471"/>
    </location>
</feature>
<organism evidence="11 12">
    <name type="scientific">Mycena chlorophos</name>
    <name type="common">Agaric fungus</name>
    <name type="synonym">Agaricus chlorophos</name>
    <dbReference type="NCBI Taxonomy" id="658473"/>
    <lineage>
        <taxon>Eukaryota</taxon>
        <taxon>Fungi</taxon>
        <taxon>Dikarya</taxon>
        <taxon>Basidiomycota</taxon>
        <taxon>Agaricomycotina</taxon>
        <taxon>Agaricomycetes</taxon>
        <taxon>Agaricomycetidae</taxon>
        <taxon>Agaricales</taxon>
        <taxon>Marasmiineae</taxon>
        <taxon>Mycenaceae</taxon>
        <taxon>Mycena</taxon>
    </lineage>
</organism>
<sequence length="934" mass="98642">MAHHGGVHWAEPSLSDISTASTDVLATSSLEYVNSQLVAHGFAPAPGLSLDGLAKADFDRVVKCLLGMLSQRVQDMSRTEDLTTKLRTLSYDHERLTTMYRAAADTAANAEREAHLHKSRLTATTRLLQSSESAHKQTTTELTRARSALQSVRATHQAELKKKEREVEKMAERWNKLADMQAKAGGAASGLKCVNLKAVEARQTSSLTPSPTLEENALRQSEEARQRLADDNGRLKRLLLGAVNEAQTMLYQARAPEREKDEEPAPLTNQTLFPMASADAANEKLASLLSALREAVNRPLGRPITPSPSSNTTASSDAEIERLQRTIKALKADVERYQKELLTRATETQEIFDQFASEQQARNAADDFSMELMTVPERDAEKERLEKIKTQLERERDGLTEATVKLGHERASVRAEQMKLQDDKRSWEVDKMLSELPPTPDPAADPAAAPSLKLPIRPVPSQTQSPRKSPERKIFTVGANRKPSRGLKRAALISPPRAANRIQPAFETEVIPASLLPTSFVLPPPSPYSAFPAPTPLLLGTARSAAPMPSLLDALASSAPLSPSPPPAEDEQPSSPPTQSPEAPPNISETPDSDLRKHLPLPFPMAKPLARGMIHAYSPAKPSPLSRILQMSQLSPASPEDGGGGVSSLLGASLSLAGLGLIPGLSGVGESLLGLESLPEEGLSALLDDLDAEESGELFPAVVVTSPAPAPERERELTLAEELGVTLSPPESPDASIEQPTAGPSRPRSAAGRRHVFSRPGGVDPSRAQPSSTADKGKGKGRQLGGAVPDKEKENGSARVARPSSAASGMRTGTGTGTGRKVVVPAPRPTSAGGARATTKSAGAASVSGTASGSANANAKLKAGGPASVSRARVVAKLPVSSTSSGSAKPRQAAAAIKAQVRRSAPPAPPTAQARSAAGVSGPRRILVDTAEAV</sequence>
<comment type="similarity">
    <text evidence="3">Belongs to the ADIP family.</text>
</comment>
<dbReference type="Proteomes" id="UP000815677">
    <property type="component" value="Unassembled WGS sequence"/>
</dbReference>
<keyword evidence="7 9" id="KW-0175">Coiled coil</keyword>
<evidence type="ECO:0000256" key="6">
    <source>
        <dbReference type="ARBA" id="ARBA00022949"/>
    </source>
</evidence>
<keyword evidence="6" id="KW-0965">Cell junction</keyword>
<dbReference type="EMBL" id="DF843416">
    <property type="protein sequence ID" value="GAT47372.1"/>
    <property type="molecule type" value="Genomic_DNA"/>
</dbReference>
<name>A0ABQ0L8A0_MYCCL</name>
<evidence type="ECO:0000256" key="8">
    <source>
        <dbReference type="ARBA" id="ARBA00023212"/>
    </source>
</evidence>
<feature type="coiled-coil region" evidence="9">
    <location>
        <begin position="146"/>
        <end position="180"/>
    </location>
</feature>
<feature type="region of interest" description="Disordered" evidence="10">
    <location>
        <begin position="299"/>
        <end position="318"/>
    </location>
</feature>
<feature type="compositionally biased region" description="Low complexity" evidence="10">
    <location>
        <begin position="837"/>
        <end position="860"/>
    </location>
</feature>
<keyword evidence="12" id="KW-1185">Reference proteome</keyword>
<keyword evidence="5" id="KW-0130">Cell adhesion</keyword>
<evidence type="ECO:0000256" key="2">
    <source>
        <dbReference type="ARBA" id="ARBA00004300"/>
    </source>
</evidence>
<accession>A0ABQ0L8A0</accession>
<evidence type="ECO:0000256" key="9">
    <source>
        <dbReference type="SAM" id="Coils"/>
    </source>
</evidence>
<comment type="subcellular location">
    <subcellularLocation>
        <location evidence="1">Cell junction</location>
    </subcellularLocation>
    <subcellularLocation>
        <location evidence="2">Cytoplasm</location>
        <location evidence="2">Cytoskeleton</location>
        <location evidence="2">Microtubule organizing center</location>
        <location evidence="2">Centrosome</location>
    </subcellularLocation>
</comment>
<feature type="region of interest" description="Disordered" evidence="10">
    <location>
        <begin position="724"/>
        <end position="934"/>
    </location>
</feature>
<feature type="compositionally biased region" description="Pro residues" evidence="10">
    <location>
        <begin position="574"/>
        <end position="584"/>
    </location>
</feature>